<dbReference type="SMART" id="SM00530">
    <property type="entry name" value="HTH_XRE"/>
    <property type="match status" value="1"/>
</dbReference>
<evidence type="ECO:0000259" key="1">
    <source>
        <dbReference type="PROSITE" id="PS50943"/>
    </source>
</evidence>
<protein>
    <submittedName>
        <fullName evidence="2">Helix-turn-helix</fullName>
    </submittedName>
</protein>
<evidence type="ECO:0000313" key="2">
    <source>
        <dbReference type="EMBL" id="SFF98948.1"/>
    </source>
</evidence>
<reference evidence="3" key="1">
    <citation type="submission" date="2016-10" db="EMBL/GenBank/DDBJ databases">
        <authorList>
            <person name="Varghese N."/>
            <person name="Submissions S."/>
        </authorList>
    </citation>
    <scope>NUCLEOTIDE SEQUENCE [LARGE SCALE GENOMIC DNA]</scope>
    <source>
        <strain evidence="3">FP5</strain>
    </source>
</reference>
<dbReference type="Pfam" id="PF01381">
    <property type="entry name" value="HTH_3"/>
    <property type="match status" value="1"/>
</dbReference>
<dbReference type="Gene3D" id="1.10.260.40">
    <property type="entry name" value="lambda repressor-like DNA-binding domains"/>
    <property type="match status" value="1"/>
</dbReference>
<dbReference type="CDD" id="cd00093">
    <property type="entry name" value="HTH_XRE"/>
    <property type="match status" value="1"/>
</dbReference>
<organism evidence="2 3">
    <name type="scientific">Halobacillus alkaliphilus</name>
    <dbReference type="NCBI Taxonomy" id="396056"/>
    <lineage>
        <taxon>Bacteria</taxon>
        <taxon>Bacillati</taxon>
        <taxon>Bacillota</taxon>
        <taxon>Bacilli</taxon>
        <taxon>Bacillales</taxon>
        <taxon>Bacillaceae</taxon>
        <taxon>Halobacillus</taxon>
    </lineage>
</organism>
<dbReference type="InterPro" id="IPR010982">
    <property type="entry name" value="Lambda_DNA-bd_dom_sf"/>
</dbReference>
<dbReference type="InterPro" id="IPR001387">
    <property type="entry name" value="Cro/C1-type_HTH"/>
</dbReference>
<keyword evidence="3" id="KW-1185">Reference proteome</keyword>
<feature type="domain" description="HTH cro/C1-type" evidence="1">
    <location>
        <begin position="9"/>
        <end position="63"/>
    </location>
</feature>
<name>A0A1I2N669_9BACI</name>
<accession>A0A1I2N669</accession>
<gene>
    <name evidence="2" type="ORF">SAMN05216353_11755</name>
</gene>
<dbReference type="OrthoDB" id="34624at2"/>
<dbReference type="AlphaFoldDB" id="A0A1I2N669"/>
<evidence type="ECO:0000313" key="3">
    <source>
        <dbReference type="Proteomes" id="UP000198897"/>
    </source>
</evidence>
<dbReference type="RefSeq" id="WP_089752062.1">
    <property type="nucleotide sequence ID" value="NZ_FOOG01000017.1"/>
</dbReference>
<dbReference type="SUPFAM" id="SSF47413">
    <property type="entry name" value="lambda repressor-like DNA-binding domains"/>
    <property type="match status" value="1"/>
</dbReference>
<sequence>MDYNKGEFIRAIRTNLKMTQSELAKKANIDTADVNRVEKGKKKLTPYLEWKIVEAFDVTPEELDLLHDYHKLIQKRLKENDCFTI</sequence>
<dbReference type="PROSITE" id="PS50943">
    <property type="entry name" value="HTH_CROC1"/>
    <property type="match status" value="1"/>
</dbReference>
<dbReference type="EMBL" id="FOOG01000017">
    <property type="protein sequence ID" value="SFF98948.1"/>
    <property type="molecule type" value="Genomic_DNA"/>
</dbReference>
<dbReference type="Proteomes" id="UP000198897">
    <property type="component" value="Unassembled WGS sequence"/>
</dbReference>
<dbReference type="GO" id="GO:0003677">
    <property type="term" value="F:DNA binding"/>
    <property type="evidence" value="ECO:0007669"/>
    <property type="project" value="InterPro"/>
</dbReference>
<proteinExistence type="predicted"/>